<dbReference type="GO" id="GO:0006730">
    <property type="term" value="P:one-carbon metabolic process"/>
    <property type="evidence" value="ECO:0007669"/>
    <property type="project" value="UniProtKB-UniRule"/>
</dbReference>
<dbReference type="PROSITE" id="PS00860">
    <property type="entry name" value="GTP_CYCLOHYDROL_1_2"/>
    <property type="match status" value="1"/>
</dbReference>
<dbReference type="UniPathway" id="UPA00848">
    <property type="reaction ID" value="UER00151"/>
</dbReference>
<dbReference type="InterPro" id="IPR043134">
    <property type="entry name" value="GTP-CH-I_N"/>
</dbReference>
<evidence type="ECO:0000256" key="5">
    <source>
        <dbReference type="ARBA" id="ARBA00022801"/>
    </source>
</evidence>
<dbReference type="GO" id="GO:0046654">
    <property type="term" value="P:tetrahydrofolate biosynthetic process"/>
    <property type="evidence" value="ECO:0007669"/>
    <property type="project" value="UniProtKB-UniRule"/>
</dbReference>
<feature type="binding site" evidence="6">
    <location>
        <position position="176"/>
    </location>
    <ligand>
        <name>Zn(2+)</name>
        <dbReference type="ChEBI" id="CHEBI:29105"/>
    </ligand>
</feature>
<dbReference type="Proteomes" id="UP000014540">
    <property type="component" value="Unassembled WGS sequence"/>
</dbReference>
<evidence type="ECO:0000256" key="6">
    <source>
        <dbReference type="HAMAP-Rule" id="MF_00223"/>
    </source>
</evidence>
<dbReference type="SUPFAM" id="SSF55620">
    <property type="entry name" value="Tetrahydrobiopterin biosynthesis enzymes-like"/>
    <property type="match status" value="1"/>
</dbReference>
<comment type="similarity">
    <text evidence="3 6">Belongs to the GTP cyclohydrolase I family.</text>
</comment>
<keyword evidence="6" id="KW-0547">Nucleotide-binding</keyword>
<keyword evidence="6" id="KW-0862">Zinc</keyword>
<keyword evidence="4 6" id="KW-0554">One-carbon metabolism</keyword>
<sequence length="217" mass="25063">MKHNWISRDLAFSSSKYCSFYIRVKRFTIQRRFGLEEEVTKILKAIGEDPSREGLRDTPKRVKKAYEFLTSGYKADIHHIVNNAIFEEDSQGMVLVRDIEMYSLCEHHLLPFFGKAHIGYIPNKKIIGISKIPRIVDIFARRLQVQERMTEQIGNALMEVLDPLGVAVVIKAKHLCMMMRGVEKQNSELFTSCMLGEFKTNMVTRSEFLDLIRTGST</sequence>
<feature type="binding site" evidence="6">
    <location>
        <position position="105"/>
    </location>
    <ligand>
        <name>Zn(2+)</name>
        <dbReference type="ChEBI" id="CHEBI:29105"/>
    </ligand>
</feature>
<feature type="domain" description="GTP cyclohydrolase I" evidence="7">
    <location>
        <begin position="36"/>
        <end position="213"/>
    </location>
</feature>
<name>S3URH5_9LEPT</name>
<dbReference type="EMBL" id="AKWZ02000010">
    <property type="protein sequence ID" value="EPG72996.1"/>
    <property type="molecule type" value="Genomic_DNA"/>
</dbReference>
<evidence type="ECO:0000256" key="2">
    <source>
        <dbReference type="ARBA" id="ARBA00005080"/>
    </source>
</evidence>
<protein>
    <recommendedName>
        <fullName evidence="6">GTP cyclohydrolase 1</fullName>
        <ecNumber evidence="6">3.5.4.16</ecNumber>
    </recommendedName>
    <alternativeName>
        <fullName evidence="6">GTP cyclohydrolase I</fullName>
        <shortName evidence="6">GTP-CH-I</shortName>
    </alternativeName>
</protein>
<dbReference type="PANTHER" id="PTHR11109">
    <property type="entry name" value="GTP CYCLOHYDROLASE I"/>
    <property type="match status" value="1"/>
</dbReference>
<dbReference type="GO" id="GO:0003934">
    <property type="term" value="F:GTP cyclohydrolase I activity"/>
    <property type="evidence" value="ECO:0007669"/>
    <property type="project" value="UniProtKB-UniRule"/>
</dbReference>
<comment type="caution">
    <text evidence="8">The sequence shown here is derived from an EMBL/GenBank/DDBJ whole genome shotgun (WGS) entry which is preliminary data.</text>
</comment>
<keyword evidence="5 6" id="KW-0378">Hydrolase</keyword>
<evidence type="ECO:0000256" key="4">
    <source>
        <dbReference type="ARBA" id="ARBA00022563"/>
    </source>
</evidence>
<evidence type="ECO:0000256" key="1">
    <source>
        <dbReference type="ARBA" id="ARBA00001052"/>
    </source>
</evidence>
<comment type="pathway">
    <text evidence="2 6">Cofactor biosynthesis; 7,8-dihydroneopterin triphosphate biosynthesis; 7,8-dihydroneopterin triphosphate from GTP: step 1/1.</text>
</comment>
<dbReference type="PROSITE" id="PS00859">
    <property type="entry name" value="GTP_CYCLOHYDROL_1_1"/>
    <property type="match status" value="1"/>
</dbReference>
<dbReference type="PANTHER" id="PTHR11109:SF7">
    <property type="entry name" value="GTP CYCLOHYDROLASE 1"/>
    <property type="match status" value="1"/>
</dbReference>
<dbReference type="InterPro" id="IPR020602">
    <property type="entry name" value="GTP_CycHdrlase_I_dom"/>
</dbReference>
<dbReference type="FunFam" id="3.30.1130.10:FF:000001">
    <property type="entry name" value="GTP cyclohydrolase 1"/>
    <property type="match status" value="1"/>
</dbReference>
<dbReference type="AlphaFoldDB" id="S3URH5"/>
<dbReference type="GO" id="GO:0005737">
    <property type="term" value="C:cytoplasm"/>
    <property type="evidence" value="ECO:0007669"/>
    <property type="project" value="TreeGrafter"/>
</dbReference>
<dbReference type="InterPro" id="IPR043133">
    <property type="entry name" value="GTP-CH-I_C/QueF"/>
</dbReference>
<keyword evidence="6" id="KW-0342">GTP-binding</keyword>
<evidence type="ECO:0000259" key="7">
    <source>
        <dbReference type="Pfam" id="PF01227"/>
    </source>
</evidence>
<dbReference type="STRING" id="1193011.LEP1GSC058_3306"/>
<accession>S3URH5</accession>
<evidence type="ECO:0000313" key="8">
    <source>
        <dbReference type="EMBL" id="EPG72996.1"/>
    </source>
</evidence>
<dbReference type="Gene3D" id="3.30.1130.10">
    <property type="match status" value="1"/>
</dbReference>
<dbReference type="HAMAP" id="MF_00223">
    <property type="entry name" value="FolE"/>
    <property type="match status" value="1"/>
</dbReference>
<dbReference type="Gene3D" id="1.10.286.10">
    <property type="match status" value="1"/>
</dbReference>
<comment type="catalytic activity">
    <reaction evidence="1 6">
        <text>GTP + H2O = 7,8-dihydroneopterin 3'-triphosphate + formate + H(+)</text>
        <dbReference type="Rhea" id="RHEA:17473"/>
        <dbReference type="ChEBI" id="CHEBI:15377"/>
        <dbReference type="ChEBI" id="CHEBI:15378"/>
        <dbReference type="ChEBI" id="CHEBI:15740"/>
        <dbReference type="ChEBI" id="CHEBI:37565"/>
        <dbReference type="ChEBI" id="CHEBI:58462"/>
        <dbReference type="EC" id="3.5.4.16"/>
    </reaction>
</comment>
<dbReference type="NCBIfam" id="NF006825">
    <property type="entry name" value="PRK09347.1-2"/>
    <property type="match status" value="1"/>
</dbReference>
<evidence type="ECO:0000313" key="9">
    <source>
        <dbReference type="Proteomes" id="UP000014540"/>
    </source>
</evidence>
<comment type="subunit">
    <text evidence="6">Homopolymer.</text>
</comment>
<dbReference type="NCBIfam" id="NF006826">
    <property type="entry name" value="PRK09347.1-3"/>
    <property type="match status" value="1"/>
</dbReference>
<organism evidence="8 9">
    <name type="scientific">Leptospira fainei serovar Hurstbridge str. BUT 6</name>
    <dbReference type="NCBI Taxonomy" id="1193011"/>
    <lineage>
        <taxon>Bacteria</taxon>
        <taxon>Pseudomonadati</taxon>
        <taxon>Spirochaetota</taxon>
        <taxon>Spirochaetia</taxon>
        <taxon>Leptospirales</taxon>
        <taxon>Leptospiraceae</taxon>
        <taxon>Leptospira</taxon>
    </lineage>
</organism>
<dbReference type="InterPro" id="IPR001474">
    <property type="entry name" value="GTP_CycHdrlase_I"/>
</dbReference>
<dbReference type="GO" id="GO:0006729">
    <property type="term" value="P:tetrahydrobiopterin biosynthetic process"/>
    <property type="evidence" value="ECO:0007669"/>
    <property type="project" value="TreeGrafter"/>
</dbReference>
<gene>
    <name evidence="6 8" type="primary">folE</name>
    <name evidence="8" type="ORF">LEP1GSC058_3306</name>
</gene>
<dbReference type="Pfam" id="PF01227">
    <property type="entry name" value="GTP_cyclohydroI"/>
    <property type="match status" value="1"/>
</dbReference>
<reference evidence="8" key="1">
    <citation type="submission" date="2013-04" db="EMBL/GenBank/DDBJ databases">
        <authorList>
            <person name="Harkins D.M."/>
            <person name="Durkin A.S."/>
            <person name="Selengut J.D."/>
            <person name="Sanka R."/>
            <person name="DePew J."/>
            <person name="Purushe J."/>
            <person name="Ahmed A."/>
            <person name="van der Linden H."/>
            <person name="Goris M.G.A."/>
            <person name="Hartskeerl R.A."/>
            <person name="Vinetz J.M."/>
            <person name="Sutton G.G."/>
            <person name="Nelson W.C."/>
            <person name="Fouts D.E."/>
        </authorList>
    </citation>
    <scope>NUCLEOTIDE SEQUENCE [LARGE SCALE GENOMIC DNA]</scope>
    <source>
        <strain evidence="8">BUT 6</strain>
    </source>
</reference>
<keyword evidence="9" id="KW-1185">Reference proteome</keyword>
<dbReference type="GO" id="GO:0008270">
    <property type="term" value="F:zinc ion binding"/>
    <property type="evidence" value="ECO:0007669"/>
    <property type="project" value="UniProtKB-UniRule"/>
</dbReference>
<dbReference type="GO" id="GO:0005525">
    <property type="term" value="F:GTP binding"/>
    <property type="evidence" value="ECO:0007669"/>
    <property type="project" value="UniProtKB-KW"/>
</dbReference>
<feature type="binding site" evidence="6">
    <location>
        <position position="108"/>
    </location>
    <ligand>
        <name>Zn(2+)</name>
        <dbReference type="ChEBI" id="CHEBI:29105"/>
    </ligand>
</feature>
<dbReference type="NCBIfam" id="TIGR00063">
    <property type="entry name" value="folE"/>
    <property type="match status" value="1"/>
</dbReference>
<dbReference type="EC" id="3.5.4.16" evidence="6"/>
<evidence type="ECO:0000256" key="3">
    <source>
        <dbReference type="ARBA" id="ARBA00008085"/>
    </source>
</evidence>
<proteinExistence type="inferred from homology"/>
<keyword evidence="6" id="KW-0479">Metal-binding</keyword>
<dbReference type="InterPro" id="IPR018234">
    <property type="entry name" value="GTP_CycHdrlase_I_CS"/>
</dbReference>